<dbReference type="Proteomes" id="UP000016201">
    <property type="component" value="Unassembled WGS sequence"/>
</dbReference>
<organism evidence="4 5">
    <name type="scientific">Acinetobacter tandoii DSM 14970 = CIP 107469</name>
    <dbReference type="NCBI Taxonomy" id="1120927"/>
    <lineage>
        <taxon>Bacteria</taxon>
        <taxon>Pseudomonadati</taxon>
        <taxon>Pseudomonadota</taxon>
        <taxon>Gammaproteobacteria</taxon>
        <taxon>Moraxellales</taxon>
        <taxon>Moraxellaceae</taxon>
        <taxon>Acinetobacter</taxon>
    </lineage>
</organism>
<dbReference type="Gene3D" id="3.30.930.30">
    <property type="match status" value="1"/>
</dbReference>
<dbReference type="EMBL" id="AQFM01000050">
    <property type="protein sequence ID" value="EOR01862.1"/>
    <property type="molecule type" value="Genomic_DNA"/>
</dbReference>
<evidence type="ECO:0000256" key="2">
    <source>
        <dbReference type="ARBA" id="ARBA00022971"/>
    </source>
</evidence>
<reference evidence="4 5" key="1">
    <citation type="submission" date="2013-03" db="EMBL/GenBank/DDBJ databases">
        <title>The Genome Sequence of Acinetobacter tandoii CIP 107469.</title>
        <authorList>
            <consortium name="The Broad Institute Genome Sequencing Platform"/>
            <consortium name="The Broad Institute Genome Sequencing Center for Infectious Disease"/>
            <person name="Cerqueira G."/>
            <person name="Feldgarden M."/>
            <person name="Courvalin P."/>
            <person name="Perichon B."/>
            <person name="Grillot-Courvalin C."/>
            <person name="Clermont D."/>
            <person name="Rocha E."/>
            <person name="Yoon E.-J."/>
            <person name="Nemec A."/>
            <person name="Walker B."/>
            <person name="Young S.K."/>
            <person name="Zeng Q."/>
            <person name="Gargeya S."/>
            <person name="Fitzgerald M."/>
            <person name="Haas B."/>
            <person name="Abouelleil A."/>
            <person name="Alvarado L."/>
            <person name="Arachchi H.M."/>
            <person name="Berlin A.M."/>
            <person name="Chapman S.B."/>
            <person name="Dewar J."/>
            <person name="Goldberg J."/>
            <person name="Griggs A."/>
            <person name="Gujja S."/>
            <person name="Hansen M."/>
            <person name="Howarth C."/>
            <person name="Imamovic A."/>
            <person name="Larimer J."/>
            <person name="McCowan C."/>
            <person name="Murphy C."/>
            <person name="Neiman D."/>
            <person name="Pearson M."/>
            <person name="Priest M."/>
            <person name="Roberts A."/>
            <person name="Saif S."/>
            <person name="Shea T."/>
            <person name="Sisk P."/>
            <person name="Sykes S."/>
            <person name="Wortman J."/>
            <person name="Nusbaum C."/>
            <person name="Birren B."/>
        </authorList>
    </citation>
    <scope>NUCLEOTIDE SEQUENCE [LARGE SCALE GENOMIC DNA]</scope>
    <source>
        <strain evidence="4 5">CIP 107469</strain>
    </source>
</reference>
<feature type="domain" description="MobA/MobL protein" evidence="3">
    <location>
        <begin position="53"/>
        <end position="225"/>
    </location>
</feature>
<accession>R9AI25</accession>
<gene>
    <name evidence="4" type="ORF">I593_04013</name>
</gene>
<dbReference type="eggNOG" id="COG3843">
    <property type="taxonomic scope" value="Bacteria"/>
</dbReference>
<feature type="non-terminal residue" evidence="4">
    <location>
        <position position="1"/>
    </location>
</feature>
<comment type="caution">
    <text evidence="4">The sequence shown here is derived from an EMBL/GenBank/DDBJ whole genome shotgun (WGS) entry which is preliminary data.</text>
</comment>
<comment type="similarity">
    <text evidence="1">Belongs to the MobA/MobL family.</text>
</comment>
<evidence type="ECO:0000313" key="4">
    <source>
        <dbReference type="EMBL" id="EOR01862.1"/>
    </source>
</evidence>
<sequence length="327" mass="38011">TTAKAIIVKKRHSSSLLRRASFANWISGEFGMFYMNIRHNVKKDSSSKNTFHYLTRTAHFAEQKADEELEFVRSGNMPAWAVDAPASFWHSADRYEIARGRTSSTLTVALPKELSKQQRKELVEAFIQEFADQYQFPYTAAVHNHPSELTGEDQPHLHLMYSERSMADGIERPPEQFFKQYRPKNPTKGGAQKLTADALGFGRDQVKAFREKTEQLINQALEMHAPMKTVILEGMEIVVPNRVSHLSNQEFNQKYGTQLHDVPQIYRWKLKSADPIIQLEVEAQKQTIQQIRQFNKLQIYQKEYNQALEQRKNQDLDRDDSYTPSWF</sequence>
<keyword evidence="2" id="KW-0184">Conjugation</keyword>
<dbReference type="Pfam" id="PF03389">
    <property type="entry name" value="MobA_MobL"/>
    <property type="match status" value="1"/>
</dbReference>
<keyword evidence="5" id="KW-1185">Reference proteome</keyword>
<evidence type="ECO:0000256" key="1">
    <source>
        <dbReference type="ARBA" id="ARBA00010873"/>
    </source>
</evidence>
<evidence type="ECO:0000313" key="5">
    <source>
        <dbReference type="Proteomes" id="UP000016201"/>
    </source>
</evidence>
<proteinExistence type="inferred from homology"/>
<dbReference type="PATRIC" id="fig|1120927.3.peg.3905"/>
<dbReference type="AlphaFoldDB" id="R9AI25"/>
<evidence type="ECO:0000259" key="3">
    <source>
        <dbReference type="Pfam" id="PF03389"/>
    </source>
</evidence>
<protein>
    <recommendedName>
        <fullName evidence="3">MobA/MobL protein domain-containing protein</fullName>
    </recommendedName>
</protein>
<name>R9AI25_9GAMM</name>
<dbReference type="InterPro" id="IPR005053">
    <property type="entry name" value="MobA_MobL"/>
</dbReference>